<gene>
    <name evidence="3" type="ORF">JMJ56_07960</name>
</gene>
<evidence type="ECO:0000313" key="4">
    <source>
        <dbReference type="Proteomes" id="UP000660885"/>
    </source>
</evidence>
<sequence length="320" mass="34363">MKRLLIAILALFAAALPARAQEFPSKDIRFLCGFAPGGTCDLLSRILAEHLSPVLGQRVVVENRTGASGNIAADAVAKSPPDGHTVLLATMALYTVMPQMPGMRLPFDVDQDLTPISNVANIYNVLVVSPQGPIQNVRQLIDLAHANPGKLTYASAGNGGSQHLAAEYFKRLAGVDLLHVSYRGGAPAIVDIAAGRTDMMFGNLPEFLGQIRDGGLRAVAFGAPRPSPLMPDVPLISATVPGFTVRNWFGVAGPGGMPKPVLDRWVTALQRVNVDPVFQRRLAENGMESLIGDPDSFRSTIQEDRRRWGEVMRAANIRAD</sequence>
<evidence type="ECO:0000313" key="3">
    <source>
        <dbReference type="EMBL" id="MBL6077935.1"/>
    </source>
</evidence>
<dbReference type="EMBL" id="JAETWB010000002">
    <property type="protein sequence ID" value="MBL6077935.1"/>
    <property type="molecule type" value="Genomic_DNA"/>
</dbReference>
<keyword evidence="2" id="KW-0732">Signal</keyword>
<feature type="chain" id="PRO_5045322887" evidence="2">
    <location>
        <begin position="21"/>
        <end position="320"/>
    </location>
</feature>
<dbReference type="SUPFAM" id="SSF53850">
    <property type="entry name" value="Periplasmic binding protein-like II"/>
    <property type="match status" value="1"/>
</dbReference>
<dbReference type="Gene3D" id="3.40.190.10">
    <property type="entry name" value="Periplasmic binding protein-like II"/>
    <property type="match status" value="1"/>
</dbReference>
<dbReference type="PANTHER" id="PTHR42928:SF5">
    <property type="entry name" value="BLR1237 PROTEIN"/>
    <property type="match status" value="1"/>
</dbReference>
<dbReference type="Gene3D" id="3.40.190.150">
    <property type="entry name" value="Bordetella uptake gene, domain 1"/>
    <property type="match status" value="1"/>
</dbReference>
<organism evidence="3 4">
    <name type="scientific">Belnapia arida</name>
    <dbReference type="NCBI Taxonomy" id="2804533"/>
    <lineage>
        <taxon>Bacteria</taxon>
        <taxon>Pseudomonadati</taxon>
        <taxon>Pseudomonadota</taxon>
        <taxon>Alphaproteobacteria</taxon>
        <taxon>Acetobacterales</taxon>
        <taxon>Roseomonadaceae</taxon>
        <taxon>Belnapia</taxon>
    </lineage>
</organism>
<protein>
    <submittedName>
        <fullName evidence="3">Tripartite tricarboxylate transporter substrate binding protein</fullName>
    </submittedName>
</protein>
<comment type="caution">
    <text evidence="3">The sequence shown here is derived from an EMBL/GenBank/DDBJ whole genome shotgun (WGS) entry which is preliminary data.</text>
</comment>
<dbReference type="InterPro" id="IPR005064">
    <property type="entry name" value="BUG"/>
</dbReference>
<evidence type="ECO:0000256" key="2">
    <source>
        <dbReference type="SAM" id="SignalP"/>
    </source>
</evidence>
<dbReference type="CDD" id="cd07012">
    <property type="entry name" value="PBP2_Bug_TTT"/>
    <property type="match status" value="1"/>
</dbReference>
<reference evidence="3 4" key="1">
    <citation type="submission" date="2021-01" db="EMBL/GenBank/DDBJ databases">
        <title>Belnapia mucosa sp. nov. and Belnapia arida sp. nov., isolated from the Tabernas Desert (Almeria, Spain).</title>
        <authorList>
            <person name="Molina-Menor E."/>
            <person name="Vidal-Verdu A."/>
            <person name="Calonge A."/>
            <person name="Satari L."/>
            <person name="Pereto J."/>
            <person name="Porcar M."/>
        </authorList>
    </citation>
    <scope>NUCLEOTIDE SEQUENCE [LARGE SCALE GENOMIC DNA]</scope>
    <source>
        <strain evidence="3 4">T18</strain>
    </source>
</reference>
<dbReference type="RefSeq" id="WP_202831091.1">
    <property type="nucleotide sequence ID" value="NZ_JAETWB010000002.1"/>
</dbReference>
<dbReference type="Pfam" id="PF03401">
    <property type="entry name" value="TctC"/>
    <property type="match status" value="1"/>
</dbReference>
<dbReference type="PIRSF" id="PIRSF017082">
    <property type="entry name" value="YflP"/>
    <property type="match status" value="1"/>
</dbReference>
<dbReference type="PANTHER" id="PTHR42928">
    <property type="entry name" value="TRICARBOXYLATE-BINDING PROTEIN"/>
    <property type="match status" value="1"/>
</dbReference>
<dbReference type="InterPro" id="IPR042100">
    <property type="entry name" value="Bug_dom1"/>
</dbReference>
<feature type="signal peptide" evidence="2">
    <location>
        <begin position="1"/>
        <end position="20"/>
    </location>
</feature>
<name>A0ABS1U1D4_9PROT</name>
<evidence type="ECO:0000256" key="1">
    <source>
        <dbReference type="ARBA" id="ARBA00006987"/>
    </source>
</evidence>
<keyword evidence="4" id="KW-1185">Reference proteome</keyword>
<proteinExistence type="inferred from homology"/>
<comment type="similarity">
    <text evidence="1">Belongs to the UPF0065 (bug) family.</text>
</comment>
<dbReference type="Proteomes" id="UP000660885">
    <property type="component" value="Unassembled WGS sequence"/>
</dbReference>
<accession>A0ABS1U1D4</accession>